<dbReference type="Proteomes" id="UP000472263">
    <property type="component" value="Chromosome 4"/>
</dbReference>
<name>A0A667XIR8_9TELE</name>
<dbReference type="GO" id="GO:0090090">
    <property type="term" value="P:negative regulation of canonical Wnt signaling pathway"/>
    <property type="evidence" value="ECO:0007669"/>
    <property type="project" value="TreeGrafter"/>
</dbReference>
<organism evidence="3 4">
    <name type="scientific">Myripristis murdjan</name>
    <name type="common">pinecone soldierfish</name>
    <dbReference type="NCBI Taxonomy" id="586833"/>
    <lineage>
        <taxon>Eukaryota</taxon>
        <taxon>Metazoa</taxon>
        <taxon>Chordata</taxon>
        <taxon>Craniata</taxon>
        <taxon>Vertebrata</taxon>
        <taxon>Euteleostomi</taxon>
        <taxon>Actinopterygii</taxon>
        <taxon>Neopterygii</taxon>
        <taxon>Teleostei</taxon>
        <taxon>Neoteleostei</taxon>
        <taxon>Acanthomorphata</taxon>
        <taxon>Holocentriformes</taxon>
        <taxon>Holocentridae</taxon>
        <taxon>Myripristis</taxon>
    </lineage>
</organism>
<keyword evidence="4" id="KW-1185">Reference proteome</keyword>
<dbReference type="InterPro" id="IPR006020">
    <property type="entry name" value="PTB/PI_dom"/>
</dbReference>
<protein>
    <recommendedName>
        <fullName evidence="2">PID domain-containing protein</fullName>
    </recommendedName>
</protein>
<dbReference type="SUPFAM" id="SSF50729">
    <property type="entry name" value="PH domain-like"/>
    <property type="match status" value="1"/>
</dbReference>
<proteinExistence type="predicted"/>
<reference evidence="3" key="3">
    <citation type="submission" date="2025-09" db="UniProtKB">
        <authorList>
            <consortium name="Ensembl"/>
        </authorList>
    </citation>
    <scope>IDENTIFICATION</scope>
</reference>
<feature type="compositionally biased region" description="Basic and acidic residues" evidence="1">
    <location>
        <begin position="1"/>
        <end position="20"/>
    </location>
</feature>
<accession>A0A667XIR8</accession>
<reference evidence="3" key="2">
    <citation type="submission" date="2025-08" db="UniProtKB">
        <authorList>
            <consortium name="Ensembl"/>
        </authorList>
    </citation>
    <scope>IDENTIFICATION</scope>
</reference>
<dbReference type="GO" id="GO:0045807">
    <property type="term" value="P:positive regulation of endocytosis"/>
    <property type="evidence" value="ECO:0007669"/>
    <property type="project" value="TreeGrafter"/>
</dbReference>
<feature type="compositionally biased region" description="Polar residues" evidence="1">
    <location>
        <begin position="23"/>
        <end position="33"/>
    </location>
</feature>
<dbReference type="GO" id="GO:0005737">
    <property type="term" value="C:cytoplasm"/>
    <property type="evidence" value="ECO:0007669"/>
    <property type="project" value="TreeGrafter"/>
</dbReference>
<sequence>MCVRRLSEHGPKYRQNEHRVQTGAATATKTSGDTISRFHGDGVRYKAKLIGVDPVPDAQGDKMCLDSMMKLKGLEAAARSQGKHKQRVWLKVSTSGLKIVDERSGVSGALSLSLSLSKFFQHTPTCVTQC</sequence>
<dbReference type="PANTHER" id="PTHR47695">
    <property type="entry name" value="PID DOMAIN-CONTAINING PROTEIN"/>
    <property type="match status" value="1"/>
</dbReference>
<evidence type="ECO:0000313" key="3">
    <source>
        <dbReference type="Ensembl" id="ENSMMDP00005014063.1"/>
    </source>
</evidence>
<dbReference type="PANTHER" id="PTHR47695:SF5">
    <property type="entry name" value="DISABLED HOMOLOG 2"/>
    <property type="match status" value="1"/>
</dbReference>
<dbReference type="GO" id="GO:0005905">
    <property type="term" value="C:clathrin-coated pit"/>
    <property type="evidence" value="ECO:0007669"/>
    <property type="project" value="TreeGrafter"/>
</dbReference>
<dbReference type="InterPro" id="IPR011993">
    <property type="entry name" value="PH-like_dom_sf"/>
</dbReference>
<dbReference type="Pfam" id="PF21792">
    <property type="entry name" value="DAB2_SBM"/>
    <property type="match status" value="1"/>
</dbReference>
<dbReference type="GO" id="GO:0038024">
    <property type="term" value="F:cargo receptor activity"/>
    <property type="evidence" value="ECO:0007669"/>
    <property type="project" value="TreeGrafter"/>
</dbReference>
<feature type="domain" description="PID" evidence="2">
    <location>
        <begin position="40"/>
        <end position="104"/>
    </location>
</feature>
<evidence type="ECO:0000256" key="1">
    <source>
        <dbReference type="SAM" id="MobiDB-lite"/>
    </source>
</evidence>
<dbReference type="GO" id="GO:0006898">
    <property type="term" value="P:receptor-mediated endocytosis"/>
    <property type="evidence" value="ECO:0007669"/>
    <property type="project" value="TreeGrafter"/>
</dbReference>
<dbReference type="Ensembl" id="ENSMMDT00005014458.1">
    <property type="protein sequence ID" value="ENSMMDP00005014063.1"/>
    <property type="gene ID" value="ENSMMDG00005007271.1"/>
</dbReference>
<feature type="region of interest" description="Disordered" evidence="1">
    <location>
        <begin position="1"/>
        <end position="33"/>
    </location>
</feature>
<evidence type="ECO:0000313" key="4">
    <source>
        <dbReference type="Proteomes" id="UP000472263"/>
    </source>
</evidence>
<dbReference type="GO" id="GO:0010718">
    <property type="term" value="P:positive regulation of epithelial to mesenchymal transition"/>
    <property type="evidence" value="ECO:0007669"/>
    <property type="project" value="TreeGrafter"/>
</dbReference>
<evidence type="ECO:0000259" key="2">
    <source>
        <dbReference type="PROSITE" id="PS01179"/>
    </source>
</evidence>
<dbReference type="GeneTree" id="ENSGT00940000155567"/>
<dbReference type="GO" id="GO:0035615">
    <property type="term" value="F:clathrin adaptor activity"/>
    <property type="evidence" value="ECO:0007669"/>
    <property type="project" value="TreeGrafter"/>
</dbReference>
<dbReference type="PROSITE" id="PS01179">
    <property type="entry name" value="PID"/>
    <property type="match status" value="1"/>
</dbReference>
<reference evidence="3" key="1">
    <citation type="submission" date="2019-06" db="EMBL/GenBank/DDBJ databases">
        <authorList>
            <consortium name="Wellcome Sanger Institute Data Sharing"/>
        </authorList>
    </citation>
    <scope>NUCLEOTIDE SEQUENCE [LARGE SCALE GENOMIC DNA]</scope>
</reference>
<dbReference type="InParanoid" id="A0A667XIR8"/>
<dbReference type="AlphaFoldDB" id="A0A667XIR8"/>
<dbReference type="InterPro" id="IPR048559">
    <property type="entry name" value="DAB1/2_SBM"/>
</dbReference>
<dbReference type="Gene3D" id="2.30.29.30">
    <property type="entry name" value="Pleckstrin-homology domain (PH domain)/Phosphotyrosine-binding domain (PTB)"/>
    <property type="match status" value="1"/>
</dbReference>